<dbReference type="EMBL" id="FPBH01000003">
    <property type="protein sequence ID" value="SFT71427.1"/>
    <property type="molecule type" value="Genomic_DNA"/>
</dbReference>
<sequence length="129" mass="14433">MNQPYAHDIVGRTVRDLHATQASAAFFNAWRHGATLAGPELFGDGTFDGLERARSKMDLRPNMLLLGDAIDRMSPARQIFLAAMISLYSAREGGALFRRIGFEGLAHLGRLDLERREVIAALILYYDPW</sequence>
<gene>
    <name evidence="1" type="ORF">SAMN05192563_1003184</name>
</gene>
<reference evidence="1 2" key="1">
    <citation type="submission" date="2016-10" db="EMBL/GenBank/DDBJ databases">
        <authorList>
            <person name="de Groot N.N."/>
        </authorList>
    </citation>
    <scope>NUCLEOTIDE SEQUENCE [LARGE SCALE GENOMIC DNA]</scope>
    <source>
        <strain evidence="1 2">LMG 27731</strain>
    </source>
</reference>
<name>A0A1I7A935_9BURK</name>
<evidence type="ECO:0000313" key="1">
    <source>
        <dbReference type="EMBL" id="SFT71427.1"/>
    </source>
</evidence>
<dbReference type="RefSeq" id="WP_093633413.1">
    <property type="nucleotide sequence ID" value="NZ_FPBH01000003.1"/>
</dbReference>
<dbReference type="AlphaFoldDB" id="A0A1I7A935"/>
<accession>A0A1I7A935</accession>
<dbReference type="OrthoDB" id="9009806at2"/>
<proteinExistence type="predicted"/>
<evidence type="ECO:0000313" key="2">
    <source>
        <dbReference type="Proteomes" id="UP000198844"/>
    </source>
</evidence>
<protein>
    <submittedName>
        <fullName evidence="1">Uncharacterized protein</fullName>
    </submittedName>
</protein>
<dbReference type="Proteomes" id="UP000198844">
    <property type="component" value="Unassembled WGS sequence"/>
</dbReference>
<organism evidence="1 2">
    <name type="scientific">Paraburkholderia aspalathi</name>
    <dbReference type="NCBI Taxonomy" id="1324617"/>
    <lineage>
        <taxon>Bacteria</taxon>
        <taxon>Pseudomonadati</taxon>
        <taxon>Pseudomonadota</taxon>
        <taxon>Betaproteobacteria</taxon>
        <taxon>Burkholderiales</taxon>
        <taxon>Burkholderiaceae</taxon>
        <taxon>Paraburkholderia</taxon>
    </lineage>
</organism>